<evidence type="ECO:0000256" key="1">
    <source>
        <dbReference type="ARBA" id="ARBA00022490"/>
    </source>
</evidence>
<dbReference type="SUPFAM" id="SSF158221">
    <property type="entry name" value="YnzC-like"/>
    <property type="match status" value="1"/>
</dbReference>
<accession>A0ABV1E2I7</accession>
<dbReference type="Proteomes" id="UP001489509">
    <property type="component" value="Unassembled WGS sequence"/>
</dbReference>
<reference evidence="3 4" key="1">
    <citation type="submission" date="2024-03" db="EMBL/GenBank/DDBJ databases">
        <title>Human intestinal bacterial collection.</title>
        <authorList>
            <person name="Pauvert C."/>
            <person name="Hitch T.C.A."/>
            <person name="Clavel T."/>
        </authorList>
    </citation>
    <scope>NUCLEOTIDE SEQUENCE [LARGE SCALE GENOMIC DNA]</scope>
    <source>
        <strain evidence="3 4">CLA-JM-H44</strain>
    </source>
</reference>
<organism evidence="3 4">
    <name type="scientific">Solibaculum intestinale</name>
    <dbReference type="NCBI Taxonomy" id="3133165"/>
    <lineage>
        <taxon>Bacteria</taxon>
        <taxon>Bacillati</taxon>
        <taxon>Bacillota</taxon>
        <taxon>Clostridia</taxon>
        <taxon>Eubacteriales</taxon>
        <taxon>Oscillospiraceae</taxon>
        <taxon>Solibaculum</taxon>
    </lineage>
</organism>
<comment type="caution">
    <text evidence="3">The sequence shown here is derived from an EMBL/GenBank/DDBJ whole genome shotgun (WGS) entry which is preliminary data.</text>
</comment>
<dbReference type="Pfam" id="PF05979">
    <property type="entry name" value="DUF896"/>
    <property type="match status" value="1"/>
</dbReference>
<proteinExistence type="inferred from homology"/>
<dbReference type="PANTHER" id="PTHR37300">
    <property type="entry name" value="UPF0291 PROTEIN CBO2609/CLC_2481"/>
    <property type="match status" value="1"/>
</dbReference>
<evidence type="ECO:0000313" key="4">
    <source>
        <dbReference type="Proteomes" id="UP001489509"/>
    </source>
</evidence>
<dbReference type="PANTHER" id="PTHR37300:SF1">
    <property type="entry name" value="UPF0291 PROTEIN YNZC"/>
    <property type="match status" value="1"/>
</dbReference>
<dbReference type="Gene3D" id="1.10.287.540">
    <property type="entry name" value="Helix hairpin bin"/>
    <property type="match status" value="1"/>
</dbReference>
<dbReference type="RefSeq" id="WP_349220646.1">
    <property type="nucleotide sequence ID" value="NZ_JBBMFD010000027.1"/>
</dbReference>
<evidence type="ECO:0000256" key="2">
    <source>
        <dbReference type="HAMAP-Rule" id="MF_01103"/>
    </source>
</evidence>
<keyword evidence="1 2" id="KW-0963">Cytoplasm</keyword>
<gene>
    <name evidence="3" type="ORF">WMO26_11830</name>
</gene>
<comment type="similarity">
    <text evidence="2">Belongs to the UPF0291 family.</text>
</comment>
<sequence>MEKKKIDRISELAKKSREEGLSEAERLEQKALRQEYVDAHRQSLTSQLERVVLVEKDGRKIPLKKKES</sequence>
<comment type="subcellular location">
    <subcellularLocation>
        <location evidence="2">Cytoplasm</location>
    </subcellularLocation>
</comment>
<name>A0ABV1E2I7_9FIRM</name>
<evidence type="ECO:0000313" key="3">
    <source>
        <dbReference type="EMBL" id="MEQ2441517.1"/>
    </source>
</evidence>
<dbReference type="InterPro" id="IPR009242">
    <property type="entry name" value="DUF896"/>
</dbReference>
<dbReference type="HAMAP" id="MF_01103">
    <property type="entry name" value="UPF0291"/>
    <property type="match status" value="1"/>
</dbReference>
<dbReference type="EMBL" id="JBBMFD010000027">
    <property type="protein sequence ID" value="MEQ2441517.1"/>
    <property type="molecule type" value="Genomic_DNA"/>
</dbReference>
<protein>
    <recommendedName>
        <fullName evidence="2">UPF0291 protein WMO26_11830</fullName>
    </recommendedName>
</protein>
<keyword evidence="4" id="KW-1185">Reference proteome</keyword>